<proteinExistence type="evidence at protein level"/>
<dbReference type="EC" id="2.3.2.27" evidence="12"/>
<dbReference type="Gene3D" id="1.10.150.50">
    <property type="entry name" value="Transcription Factor, Ets-1"/>
    <property type="match status" value="1"/>
</dbReference>
<dbReference type="RefSeq" id="XP_073806732.1">
    <property type="nucleotide sequence ID" value="XM_073950631.1"/>
</dbReference>
<feature type="region of interest" description="Disordered" evidence="8">
    <location>
        <begin position="643"/>
        <end position="665"/>
    </location>
</feature>
<dbReference type="Bgee" id="ENSDARG00000060683">
    <property type="expression patterns" value="Expressed in brain and 20 other cell types or tissues"/>
</dbReference>
<dbReference type="Proteomes" id="UP000000437">
    <property type="component" value="Chromosome 5"/>
</dbReference>
<dbReference type="eggNOG" id="KOG0619">
    <property type="taxonomic scope" value="Eukaryota"/>
</dbReference>
<dbReference type="InterPro" id="IPR013761">
    <property type="entry name" value="SAM/pointed_sf"/>
</dbReference>
<dbReference type="STRING" id="7955.ENSDARP00000080204"/>
<keyword evidence="2" id="KW-0479">Metal-binding</keyword>
<dbReference type="PANTHER" id="PTHR48051">
    <property type="match status" value="1"/>
</dbReference>
<dbReference type="Ensembl" id="ENSDART00000085769.3">
    <property type="protein sequence ID" value="ENSDARP00000080204.2"/>
    <property type="gene ID" value="ENSDARG00000060683.4"/>
</dbReference>
<dbReference type="PaxDb" id="7955-ENSDARP00000080204"/>
<feature type="coiled-coil region" evidence="7">
    <location>
        <begin position="470"/>
        <end position="531"/>
    </location>
</feature>
<dbReference type="RefSeq" id="XP_073806730.1">
    <property type="nucleotide sequence ID" value="XM_073950629.1"/>
</dbReference>
<dbReference type="Pfam" id="PF23598">
    <property type="entry name" value="LRR_14"/>
    <property type="match status" value="1"/>
</dbReference>
<dbReference type="RefSeq" id="XP_073806728.1">
    <property type="nucleotide sequence ID" value="XM_073950627.1"/>
</dbReference>
<dbReference type="GO" id="GO:0048666">
    <property type="term" value="P:neuron development"/>
    <property type="evidence" value="ECO:0000315"/>
    <property type="project" value="ZFIN"/>
</dbReference>
<evidence type="ECO:0000256" key="8">
    <source>
        <dbReference type="SAM" id="MobiDB-lite"/>
    </source>
</evidence>
<dbReference type="CDD" id="cd09523">
    <property type="entry name" value="SAM_TAL"/>
    <property type="match status" value="1"/>
</dbReference>
<dbReference type="SMART" id="SM00364">
    <property type="entry name" value="LRR_BAC"/>
    <property type="match status" value="4"/>
</dbReference>
<protein>
    <submittedName>
        <fullName evidence="12 13 14">E3 ubiquitin-protein ligase LRSAM1</fullName>
        <ecNumber evidence="12">2.3.2.27</ecNumber>
    </submittedName>
    <submittedName>
        <fullName evidence="10">Leucine-rich repeat and sterile alpha motif-containing 1</fullName>
    </submittedName>
</protein>
<dbReference type="RefSeq" id="XP_073806729.1">
    <property type="nucleotide sequence ID" value="XM_073950628.1"/>
</dbReference>
<gene>
    <name evidence="10 12 13 14 15" type="primary">lrsam1</name>
    <name evidence="12 13 14" type="synonym">si:ch211-208h16.3</name>
</gene>
<keyword evidence="7" id="KW-0175">Coiled coil</keyword>
<dbReference type="PROSITE" id="PS50089">
    <property type="entry name" value="ZF_RING_2"/>
    <property type="match status" value="1"/>
</dbReference>
<sequence>MFLFKKKKPSGDSRKRLEYQLCLAKEAGADDILDISACELSEVPSCAFSMCKVLQKKVLILHTNDLRSLVPKGCCLGALATLKVLDLHENKLTSLPDEIGQLSSLQVLNAEKNQIKQLPDTIGGLLHLQTLNVKGNCLTVLPVSVGRMSSLRTLDISENSIRELPKELASVRTLESLILDAQVMSFPPASVCTGGTEEVQRYLCSDMGLEYCPPSQYLLPVLEHDGGKQEMDCVDGEEIVWQNKFMDYEKRKEQKQLEKLIFEKDLEEKQREHAKLLVLNSSLKEDVLLSVKLEQERLELGVSQQQKAQEAERLKVLDKVRQAESAVMSRISDLLLDNKRQEKSAAFLQALEKDRIRMEHLTTITQEEANSLRKKEVADAMQRMLSESCSVRLLQEAREAKTKFLVSETCKSLDNMDKKFDQVLSLQQLDKSKAISQILQEEEMQKAAFEALQLQKDSVHAYIRNQIKLIEAELMQLTKLEVKRRNLDTENLQEELSDQRTALTDLLQQLLKQKDQREEELRLVLMEIEKKSESNQQNYWMIQYQRLLDAKPLSLRMQEAAVDRDLGNLLCKLSAQHYLPIIAHHRITAEALRRMTAKDLRKLGINEVGVQKALLHWARDRTLSDPLPKTLKEMEEAGPFAQSVPLPHQLTPPLTPSAPLTPTTPNPDRFNSECVVCMELESQVIFLPCGHVCCCQTCSDALQSCPLCRGSISQRVRIYHG</sequence>
<dbReference type="InterPro" id="IPR001660">
    <property type="entry name" value="SAM"/>
</dbReference>
<dbReference type="KEGG" id="dre:562066"/>
<dbReference type="SUPFAM" id="SSF47769">
    <property type="entry name" value="SAM/Pointed domain"/>
    <property type="match status" value="1"/>
</dbReference>
<dbReference type="RefSeq" id="NP_001093474.1">
    <property type="nucleotide sequence ID" value="NM_001100004.1"/>
</dbReference>
<reference evidence="12" key="1">
    <citation type="journal article" date="2012" name="Hum. Mol. Genet.">
        <title>A frameshift mutation in LRSAM1 is responsible for a dominant hereditary polyneuropathy.</title>
        <authorList>
            <person name="Weterman M.A."/>
            <person name="Sorrentino V."/>
            <person name="Kasher P.R."/>
            <person name="Jakobs M.E."/>
            <person name="van Engelen B.G."/>
            <person name="Fluiter K."/>
            <person name="de Wissel M.B."/>
            <person name="Sizarov A."/>
            <person name="Nurnberg G."/>
            <person name="Nurnberg P."/>
            <person name="Zelcer N."/>
            <person name="Schelhaas H.J."/>
            <person name="Baas F."/>
        </authorList>
    </citation>
    <scope>NUCLEOTIDE SEQUENCE</scope>
    <source>
        <strain evidence="12">Tuebingen</strain>
    </source>
</reference>
<dbReference type="Gene3D" id="3.80.10.10">
    <property type="entry name" value="Ribonuclease Inhibitor"/>
    <property type="match status" value="1"/>
</dbReference>
<dbReference type="RefSeq" id="XP_073806726.1">
    <property type="nucleotide sequence ID" value="XM_073950625.1"/>
</dbReference>
<feature type="compositionally biased region" description="Low complexity" evidence="8">
    <location>
        <begin position="645"/>
        <end position="665"/>
    </location>
</feature>
<dbReference type="InterPro" id="IPR013083">
    <property type="entry name" value="Znf_RING/FYVE/PHD"/>
</dbReference>
<name>A0A8M1NF66_DANRE</name>
<dbReference type="InterPro" id="IPR001841">
    <property type="entry name" value="Znf_RING"/>
</dbReference>
<dbReference type="AGR" id="ZFIN:ZDB-GENE-060526-97"/>
<dbReference type="SMART" id="SM00184">
    <property type="entry name" value="RING"/>
    <property type="match status" value="1"/>
</dbReference>
<dbReference type="GO" id="GO:0061630">
    <property type="term" value="F:ubiquitin protein ligase activity"/>
    <property type="evidence" value="ECO:0007669"/>
    <property type="project" value="UniProtKB-EC"/>
</dbReference>
<dbReference type="RefSeq" id="XP_073806722.1">
    <property type="nucleotide sequence ID" value="XM_073950621.1"/>
</dbReference>
<dbReference type="InterPro" id="IPR003591">
    <property type="entry name" value="Leu-rich_rpt_typical-subtyp"/>
</dbReference>
<dbReference type="RefSeq" id="XP_073806723.1">
    <property type="nucleotide sequence ID" value="XM_073950622.1"/>
</dbReference>
<evidence type="ECO:0000256" key="6">
    <source>
        <dbReference type="PROSITE-ProRule" id="PRU00175"/>
    </source>
</evidence>
<evidence type="ECO:0000313" key="14">
    <source>
        <dbReference type="RefSeq" id="XP_005171950.1"/>
    </source>
</evidence>
<keyword evidence="11" id="KW-1185">Reference proteome</keyword>
<dbReference type="CDD" id="cd16515">
    <property type="entry name" value="RING-HC_LRSAM1"/>
    <property type="match status" value="1"/>
</dbReference>
<dbReference type="RefSeq" id="XP_073806725.1">
    <property type="nucleotide sequence ID" value="XM_073950624.1"/>
</dbReference>
<dbReference type="RefSeq" id="XP_073806733.1">
    <property type="nucleotide sequence ID" value="XM_073950632.1"/>
</dbReference>
<evidence type="ECO:0007829" key="16">
    <source>
        <dbReference type="PeptideAtlas" id="A0A8M1NF66"/>
    </source>
</evidence>
<organism evidence="11 12">
    <name type="scientific">Danio rerio</name>
    <name type="common">Zebrafish</name>
    <name type="synonym">Brachydanio rerio</name>
    <dbReference type="NCBI Taxonomy" id="7955"/>
    <lineage>
        <taxon>Eukaryota</taxon>
        <taxon>Metazoa</taxon>
        <taxon>Chordata</taxon>
        <taxon>Craniata</taxon>
        <taxon>Vertebrata</taxon>
        <taxon>Euteleostomi</taxon>
        <taxon>Actinopterygii</taxon>
        <taxon>Neopterygii</taxon>
        <taxon>Teleostei</taxon>
        <taxon>Ostariophysi</taxon>
        <taxon>Cypriniformes</taxon>
        <taxon>Danionidae</taxon>
        <taxon>Danioninae</taxon>
        <taxon>Danio</taxon>
    </lineage>
</organism>
<dbReference type="OMA" id="XSAMQKA"/>
<dbReference type="CTD" id="90678"/>
<dbReference type="OrthoDB" id="1711136at2759"/>
<dbReference type="ZFIN" id="ZDB-GENE-060526-97">
    <property type="gene designation" value="lrsam1"/>
</dbReference>
<dbReference type="SUPFAM" id="SSF52058">
    <property type="entry name" value="L domain-like"/>
    <property type="match status" value="1"/>
</dbReference>
<dbReference type="InterPro" id="IPR001611">
    <property type="entry name" value="Leu-rich_rpt"/>
</dbReference>
<dbReference type="PROSITE" id="PS51450">
    <property type="entry name" value="LRR"/>
    <property type="match status" value="2"/>
</dbReference>
<reference evidence="10 11" key="2">
    <citation type="journal article" date="2013" name="Nature">
        <title>The zebrafish reference genome sequence and its relationship to the human genome.</title>
        <authorList>
            <consortium name="Genome Reference Consortium Zebrafish"/>
            <person name="Howe K."/>
            <person name="Clark M.D."/>
            <person name="Torroja C.F."/>
            <person name="Torrance J."/>
            <person name="Berthelot C."/>
            <person name="Muffato M."/>
            <person name="Collins J.E."/>
            <person name="Humphray S."/>
            <person name="McLaren K."/>
            <person name="Matthews L."/>
            <person name="McLaren S."/>
            <person name="Sealy I."/>
            <person name="Caccamo M."/>
            <person name="Churcher C."/>
            <person name="Scott C."/>
            <person name="Barrett J.C."/>
            <person name="Koch R."/>
            <person name="Rauch G.J."/>
            <person name="White S."/>
            <person name="Chow W."/>
            <person name="Kilian B."/>
            <person name="Quintais L.T."/>
            <person name="Guerra-Assuncao J.A."/>
            <person name="Zhou Y."/>
            <person name="Gu Y."/>
            <person name="Yen J."/>
            <person name="Vogel J.H."/>
            <person name="Eyre T."/>
            <person name="Redmond S."/>
            <person name="Banerjee R."/>
            <person name="Chi J."/>
            <person name="Fu B."/>
            <person name="Langley E."/>
            <person name="Maguire S.F."/>
            <person name="Laird G.K."/>
            <person name="Lloyd D."/>
            <person name="Kenyon E."/>
            <person name="Donaldson S."/>
            <person name="Sehra H."/>
            <person name="Almeida-King J."/>
            <person name="Loveland J."/>
            <person name="Trevanion S."/>
            <person name="Jones M."/>
            <person name="Quail M."/>
            <person name="Willey D."/>
            <person name="Hunt A."/>
            <person name="Burton J."/>
            <person name="Sims S."/>
            <person name="McLay K."/>
            <person name="Plumb B."/>
            <person name="Davis J."/>
            <person name="Clee C."/>
            <person name="Oliver K."/>
            <person name="Clark R."/>
            <person name="Riddle C."/>
            <person name="Elliot D."/>
            <person name="Eliott D."/>
            <person name="Threadgold G."/>
            <person name="Harden G."/>
            <person name="Ware D."/>
            <person name="Begum S."/>
            <person name="Mortimore B."/>
            <person name="Mortimer B."/>
            <person name="Kerry G."/>
            <person name="Heath P."/>
            <person name="Phillimore B."/>
            <person name="Tracey A."/>
            <person name="Corby N."/>
            <person name="Dunn M."/>
            <person name="Johnson C."/>
            <person name="Wood J."/>
            <person name="Clark S."/>
            <person name="Pelan S."/>
            <person name="Griffiths G."/>
            <person name="Smith M."/>
            <person name="Glithero R."/>
            <person name="Howden P."/>
            <person name="Barker N."/>
            <person name="Lloyd C."/>
            <person name="Stevens C."/>
            <person name="Harley J."/>
            <person name="Holt K."/>
            <person name="Panagiotidis G."/>
            <person name="Lovell J."/>
            <person name="Beasley H."/>
            <person name="Henderson C."/>
            <person name="Gordon D."/>
            <person name="Auger K."/>
            <person name="Wright D."/>
            <person name="Collins J."/>
            <person name="Raisen C."/>
            <person name="Dyer L."/>
            <person name="Leung K."/>
            <person name="Robertson L."/>
            <person name="Ambridge K."/>
            <person name="Leongamornlert D."/>
            <person name="McGuire S."/>
            <person name="Gilderthorp R."/>
            <person name="Griffiths C."/>
            <person name="Manthravadi D."/>
            <person name="Nichol S."/>
            <person name="Barker G."/>
            <person name="Whitehead S."/>
            <person name="Kay M."/>
            <person name="Brown J."/>
            <person name="Murnane C."/>
            <person name="Gray E."/>
            <person name="Humphries M."/>
            <person name="Sycamore N."/>
            <person name="Barker D."/>
            <person name="Saunders D."/>
            <person name="Wallis J."/>
            <person name="Babbage A."/>
            <person name="Hammond S."/>
            <person name="Mashreghi-Mohammadi M."/>
            <person name="Barr L."/>
            <person name="Martin S."/>
            <person name="Wray P."/>
            <person name="Ellington A."/>
            <person name="Matthews N."/>
            <person name="Ellwood M."/>
            <person name="Woodmansey R."/>
            <person name="Clark G."/>
            <person name="Cooper J."/>
            <person name="Cooper J."/>
            <person name="Tromans A."/>
            <person name="Grafham D."/>
            <person name="Skuce C."/>
            <person name="Pandian R."/>
            <person name="Andrews R."/>
            <person name="Harrison E."/>
            <person name="Kimberley A."/>
            <person name="Garnett J."/>
            <person name="Fosker N."/>
            <person name="Hall R."/>
            <person name="Garner P."/>
            <person name="Kelly D."/>
            <person name="Bird C."/>
            <person name="Palmer S."/>
            <person name="Gehring I."/>
            <person name="Berger A."/>
            <person name="Dooley C.M."/>
            <person name="Ersan-Urun Z."/>
            <person name="Eser C."/>
            <person name="Geiger H."/>
            <person name="Geisler M."/>
            <person name="Karotki L."/>
            <person name="Kirn A."/>
            <person name="Konantz J."/>
            <person name="Konantz M."/>
            <person name="Oberlander M."/>
            <person name="Rudolph-Geiger S."/>
            <person name="Teucke M."/>
            <person name="Lanz C."/>
            <person name="Raddatz G."/>
            <person name="Osoegawa K."/>
            <person name="Zhu B."/>
            <person name="Rapp A."/>
            <person name="Widaa S."/>
            <person name="Langford C."/>
            <person name="Yang F."/>
            <person name="Schuster S.C."/>
            <person name="Carter N.P."/>
            <person name="Harrow J."/>
            <person name="Ning Z."/>
            <person name="Herrero J."/>
            <person name="Searle S.M."/>
            <person name="Enright A."/>
            <person name="Geisler R."/>
            <person name="Plasterk R.H."/>
            <person name="Lee C."/>
            <person name="Westerfield M."/>
            <person name="de Jong P.J."/>
            <person name="Zon L.I."/>
            <person name="Postlethwait J.H."/>
            <person name="Nusslein-Volhard C."/>
            <person name="Hubbard T.J."/>
            <person name="Roest Crollius H."/>
            <person name="Rogers J."/>
            <person name="Stemple D.L."/>
        </authorList>
    </citation>
    <scope>NUCLEOTIDE SEQUENCE [LARGE SCALE GENOMIC DNA]</scope>
    <source>
        <strain evidence="10">Tuebingen</strain>
    </source>
</reference>
<evidence type="ECO:0000256" key="1">
    <source>
        <dbReference type="ARBA" id="ARBA00022614"/>
    </source>
</evidence>
<evidence type="ECO:0000256" key="5">
    <source>
        <dbReference type="ARBA" id="ARBA00022833"/>
    </source>
</evidence>
<dbReference type="RefSeq" id="XP_073806724.1">
    <property type="nucleotide sequence ID" value="XM_073950623.1"/>
</dbReference>
<evidence type="ECO:0000256" key="3">
    <source>
        <dbReference type="ARBA" id="ARBA00022737"/>
    </source>
</evidence>
<reference evidence="12" key="6">
    <citation type="journal article" date="2017" name="Nat. Commun.">
        <title>Evolution of complexity in the zebrafish synapse proteome.</title>
        <authorList>
            <person name="Bayes A."/>
            <person name="Collins M.O."/>
            <person name="Reig-Viader R."/>
            <person name="Gou G."/>
            <person name="Goulding D."/>
            <person name="Izquierdo A."/>
            <person name="Choudhary J.S."/>
            <person name="Emes R.D."/>
            <person name="Grant S.G."/>
        </authorList>
    </citation>
    <scope>NUCLEOTIDE SEQUENCE</scope>
    <source>
        <strain evidence="12">Tuebingen</strain>
    </source>
</reference>
<reference evidence="12 13" key="8">
    <citation type="submission" date="2025-04" db="UniProtKB">
        <authorList>
            <consortium name="RefSeq"/>
        </authorList>
    </citation>
    <scope>IDENTIFICATION</scope>
    <source>
        <strain evidence="12 13">Tuebingen</strain>
    </source>
</reference>
<dbReference type="GO" id="GO:0060218">
    <property type="term" value="P:hematopoietic stem cell differentiation"/>
    <property type="evidence" value="ECO:0000315"/>
    <property type="project" value="ZFIN"/>
</dbReference>
<evidence type="ECO:0000313" key="10">
    <source>
        <dbReference type="Ensembl" id="ENSDARP00000080204"/>
    </source>
</evidence>
<reference evidence="12" key="5">
    <citation type="journal article" date="2016" name="EMBO Rep.">
        <title>Identification of novel genes and networks governing hematopoietic stem cell development.</title>
        <authorList>
            <person name="Han T."/>
            <person name="Yang C.S."/>
            <person name="Chang K.Y."/>
            <person name="Zhang D."/>
            <person name="Imam F.B."/>
            <person name="Rana T.M."/>
        </authorList>
    </citation>
    <scope>NUCLEOTIDE SEQUENCE</scope>
    <source>
        <strain evidence="12">Tuebingen</strain>
    </source>
</reference>
<dbReference type="GO" id="GO:0008270">
    <property type="term" value="F:zinc ion binding"/>
    <property type="evidence" value="ECO:0007669"/>
    <property type="project" value="UniProtKB-KW"/>
</dbReference>
<evidence type="ECO:0000256" key="4">
    <source>
        <dbReference type="ARBA" id="ARBA00022771"/>
    </source>
</evidence>
<dbReference type="InterPro" id="IPR050216">
    <property type="entry name" value="LRR_domain-containing"/>
</dbReference>
<evidence type="ECO:0000313" key="13">
    <source>
        <dbReference type="RefSeq" id="XP_005171949.1"/>
    </source>
</evidence>
<dbReference type="RefSeq" id="XP_005171949.1">
    <property type="nucleotide sequence ID" value="XM_005171892.5"/>
</dbReference>
<dbReference type="RefSeq" id="XP_073806727.1">
    <property type="nucleotide sequence ID" value="XM_073950626.1"/>
</dbReference>
<dbReference type="FunFam" id="3.80.10.10:FF:001145">
    <property type="entry name" value="Leucine-rich repeat and sterile alpha motif-containing 1"/>
    <property type="match status" value="1"/>
</dbReference>
<evidence type="ECO:0000313" key="11">
    <source>
        <dbReference type="Proteomes" id="UP000000437"/>
    </source>
</evidence>
<dbReference type="PANTHER" id="PTHR48051:SF47">
    <property type="entry name" value="LEUCINE RICH REPEAT AND STERILE ALPHA MOTIF CONTAINING 1"/>
    <property type="match status" value="1"/>
</dbReference>
<keyword evidence="16" id="KW-1267">Proteomics identification</keyword>
<dbReference type="AlphaFoldDB" id="A0A8M1NF66"/>
<dbReference type="GeneTree" id="ENSGT00930000151044"/>
<evidence type="ECO:0000313" key="15">
    <source>
        <dbReference type="ZFIN" id="ZDB-GENE-060526-97"/>
    </source>
</evidence>
<accession>A0A8M1NF66</accession>
<dbReference type="SUPFAM" id="SSF57850">
    <property type="entry name" value="RING/U-box"/>
    <property type="match status" value="1"/>
</dbReference>
<accession>A2CF42</accession>
<keyword evidence="3" id="KW-0677">Repeat</keyword>
<dbReference type="RefSeq" id="XP_073806731.1">
    <property type="nucleotide sequence ID" value="XM_073950630.1"/>
</dbReference>
<dbReference type="EMBL" id="CR925757">
    <property type="status" value="NOT_ANNOTATED_CDS"/>
    <property type="molecule type" value="Genomic_DNA"/>
</dbReference>
<reference evidence="12" key="4">
    <citation type="journal article" date="2016" name="BMC Genomics">
        <title>Gene evolution and gene expression after whole genome duplication in fish: the PhyloFish database.</title>
        <authorList>
            <person name="Pasquier J."/>
            <person name="Cabau C."/>
            <person name="Nguyen T."/>
            <person name="Jouanno E."/>
            <person name="Severac D."/>
            <person name="Braasch I."/>
            <person name="Journot L."/>
            <person name="Pontarotti P."/>
            <person name="Klopp C."/>
            <person name="Postlethwait J.H."/>
            <person name="Guiguen Y."/>
            <person name="Bobe J."/>
        </authorList>
    </citation>
    <scope>NUCLEOTIDE SEQUENCE</scope>
    <source>
        <strain evidence="12">Tuebingen</strain>
    </source>
</reference>
<evidence type="ECO:0000256" key="7">
    <source>
        <dbReference type="SAM" id="Coils"/>
    </source>
</evidence>
<reference evidence="12" key="7">
    <citation type="journal article" date="2018" name="Biol. Reprod.">
        <title>Identification and characterization of a specific 13-miRNA expression signature during follicle activation in the zebrafish ovary.</title>
        <authorList>
            <person name="Wong Q.W."/>
            <person name="Sun M.A."/>
            <person name="Lau S.W."/>
            <person name="Parsania C."/>
            <person name="Zhou S."/>
            <person name="Zhong S."/>
            <person name="Ge W."/>
        </authorList>
    </citation>
    <scope>NUCLEOTIDE SEQUENCE</scope>
    <source>
        <strain evidence="12">Tuebingen</strain>
    </source>
</reference>
<dbReference type="Pfam" id="PF13920">
    <property type="entry name" value="zf-C3HC4_3"/>
    <property type="match status" value="1"/>
</dbReference>
<dbReference type="Pfam" id="PF00560">
    <property type="entry name" value="LRR_1"/>
    <property type="match status" value="1"/>
</dbReference>
<evidence type="ECO:0000259" key="9">
    <source>
        <dbReference type="PROSITE" id="PS50089"/>
    </source>
</evidence>
<dbReference type="InterPro" id="IPR055414">
    <property type="entry name" value="LRR_R13L4/SHOC2-like"/>
</dbReference>
<dbReference type="SMART" id="SM00369">
    <property type="entry name" value="LRR_TYP"/>
    <property type="match status" value="4"/>
</dbReference>
<dbReference type="RefSeq" id="XP_005171950.1">
    <property type="nucleotide sequence ID" value="XM_005171893.5"/>
</dbReference>
<keyword evidence="4 6" id="KW-0863">Zinc-finger</keyword>
<evidence type="ECO:0000313" key="12">
    <source>
        <dbReference type="RefSeq" id="NP_001093474.1"/>
    </source>
</evidence>
<dbReference type="Gene3D" id="3.30.40.10">
    <property type="entry name" value="Zinc/RING finger domain, C3HC4 (zinc finger)"/>
    <property type="match status" value="1"/>
</dbReference>
<keyword evidence="5" id="KW-0862">Zinc</keyword>
<dbReference type="Pfam" id="PF00536">
    <property type="entry name" value="SAM_1"/>
    <property type="match status" value="1"/>
</dbReference>
<feature type="coiled-coil region" evidence="7">
    <location>
        <begin position="250"/>
        <end position="286"/>
    </location>
</feature>
<keyword evidence="1" id="KW-0433">Leucine-rich repeat</keyword>
<feature type="domain" description="RING-type" evidence="9">
    <location>
        <begin position="674"/>
        <end position="709"/>
    </location>
</feature>
<dbReference type="InterPro" id="IPR032675">
    <property type="entry name" value="LRR_dom_sf"/>
</dbReference>
<evidence type="ECO:0000256" key="2">
    <source>
        <dbReference type="ARBA" id="ARBA00022723"/>
    </source>
</evidence>
<reference evidence="10" key="3">
    <citation type="submission" date="2013-08" db="UniProtKB">
        <authorList>
            <consortium name="Ensembl"/>
        </authorList>
    </citation>
    <scope>IDENTIFICATION</scope>
    <source>
        <strain evidence="10">Tuebingen</strain>
    </source>
</reference>
<dbReference type="GeneID" id="562066"/>